<dbReference type="Proteomes" id="UP001370490">
    <property type="component" value="Unassembled WGS sequence"/>
</dbReference>
<feature type="region of interest" description="Disordered" evidence="6">
    <location>
        <begin position="1"/>
        <end position="26"/>
    </location>
</feature>
<dbReference type="AlphaFoldDB" id="A0AAN8VNQ0"/>
<accession>A0AAN8VNQ0</accession>
<dbReference type="EMBL" id="JBAMMX010000006">
    <property type="protein sequence ID" value="KAK6937400.1"/>
    <property type="molecule type" value="Genomic_DNA"/>
</dbReference>
<dbReference type="PANTHER" id="PTHR10057:SF0">
    <property type="entry name" value="TRANSLOCATOR PROTEIN"/>
    <property type="match status" value="1"/>
</dbReference>
<evidence type="ECO:0000256" key="5">
    <source>
        <dbReference type="ARBA" id="ARBA00023136"/>
    </source>
</evidence>
<dbReference type="InterPro" id="IPR038330">
    <property type="entry name" value="TspO/MBR-related_sf"/>
</dbReference>
<evidence type="ECO:0000256" key="7">
    <source>
        <dbReference type="SAM" id="Phobius"/>
    </source>
</evidence>
<evidence type="ECO:0000256" key="1">
    <source>
        <dbReference type="ARBA" id="ARBA00004141"/>
    </source>
</evidence>
<organism evidence="8 9">
    <name type="scientific">Dillenia turbinata</name>
    <dbReference type="NCBI Taxonomy" id="194707"/>
    <lineage>
        <taxon>Eukaryota</taxon>
        <taxon>Viridiplantae</taxon>
        <taxon>Streptophyta</taxon>
        <taxon>Embryophyta</taxon>
        <taxon>Tracheophyta</taxon>
        <taxon>Spermatophyta</taxon>
        <taxon>Magnoliopsida</taxon>
        <taxon>eudicotyledons</taxon>
        <taxon>Gunneridae</taxon>
        <taxon>Pentapetalae</taxon>
        <taxon>Dilleniales</taxon>
        <taxon>Dilleniaceae</taxon>
        <taxon>Dillenia</taxon>
    </lineage>
</organism>
<dbReference type="InterPro" id="IPR004307">
    <property type="entry name" value="TspO_MBR"/>
</dbReference>
<dbReference type="CDD" id="cd15904">
    <property type="entry name" value="TSPO_MBR"/>
    <property type="match status" value="1"/>
</dbReference>
<feature type="compositionally biased region" description="Basic and acidic residues" evidence="6">
    <location>
        <begin position="7"/>
        <end position="26"/>
    </location>
</feature>
<comment type="caution">
    <text evidence="8">The sequence shown here is derived from an EMBL/GenBank/DDBJ whole genome shotgun (WGS) entry which is preliminary data.</text>
</comment>
<evidence type="ECO:0000256" key="4">
    <source>
        <dbReference type="ARBA" id="ARBA00022989"/>
    </source>
</evidence>
<dbReference type="GO" id="GO:0033013">
    <property type="term" value="P:tetrapyrrole metabolic process"/>
    <property type="evidence" value="ECO:0007669"/>
    <property type="project" value="UniProtKB-ARBA"/>
</dbReference>
<keyword evidence="9" id="KW-1185">Reference proteome</keyword>
<dbReference type="FunFam" id="1.20.1260.100:FF:000001">
    <property type="entry name" value="translocator protein 2"/>
    <property type="match status" value="1"/>
</dbReference>
<dbReference type="Gene3D" id="1.20.1260.100">
    <property type="entry name" value="TspO/MBR protein"/>
    <property type="match status" value="1"/>
</dbReference>
<proteinExistence type="inferred from homology"/>
<comment type="subcellular location">
    <subcellularLocation>
        <location evidence="1">Membrane</location>
        <topology evidence="1">Multi-pass membrane protein</topology>
    </subcellularLocation>
</comment>
<sequence length="191" mass="21334">MASETDQTLRHRVKDESDKDATVDNDNTKMKRAKRMAIAKGGLKSISIAILLPLLLSFSSIYFFGDSEHYRSLAKPFWFPPLWALHATSLAMSVLMGLSGWFVWVDGGFHRDLWALSVFLAQLGLSLAWHPVLFWFNANQAGLVISLVHFGSLIGCLTLFRKVNPLAADLVLPCLAWVGFLAIVNIQLLYL</sequence>
<feature type="transmembrane region" description="Helical" evidence="7">
    <location>
        <begin position="113"/>
        <end position="136"/>
    </location>
</feature>
<keyword evidence="3 7" id="KW-0812">Transmembrane</keyword>
<gene>
    <name evidence="8" type="ORF">RJ641_030908</name>
</gene>
<feature type="transmembrane region" description="Helical" evidence="7">
    <location>
        <begin position="83"/>
        <end position="104"/>
    </location>
</feature>
<dbReference type="Pfam" id="PF03073">
    <property type="entry name" value="TspO_MBR"/>
    <property type="match status" value="1"/>
</dbReference>
<feature type="transmembrane region" description="Helical" evidence="7">
    <location>
        <begin position="167"/>
        <end position="190"/>
    </location>
</feature>
<keyword evidence="4 7" id="KW-1133">Transmembrane helix</keyword>
<dbReference type="PIRSF" id="PIRSF005859">
    <property type="entry name" value="PBR"/>
    <property type="match status" value="1"/>
</dbReference>
<evidence type="ECO:0000256" key="2">
    <source>
        <dbReference type="ARBA" id="ARBA00007524"/>
    </source>
</evidence>
<dbReference type="PANTHER" id="PTHR10057">
    <property type="entry name" value="PERIPHERAL-TYPE BENZODIAZEPINE RECEPTOR"/>
    <property type="match status" value="1"/>
</dbReference>
<reference evidence="8 9" key="1">
    <citation type="submission" date="2023-12" db="EMBL/GenBank/DDBJ databases">
        <title>A high-quality genome assembly for Dillenia turbinata (Dilleniales).</title>
        <authorList>
            <person name="Chanderbali A."/>
        </authorList>
    </citation>
    <scope>NUCLEOTIDE SEQUENCE [LARGE SCALE GENOMIC DNA]</scope>
    <source>
        <strain evidence="8">LSX21</strain>
        <tissue evidence="8">Leaf</tissue>
    </source>
</reference>
<protein>
    <submittedName>
        <fullName evidence="8">TspO/MBR-related protein</fullName>
    </submittedName>
</protein>
<comment type="similarity">
    <text evidence="2">Belongs to the TspO/BZRP family.</text>
</comment>
<feature type="transmembrane region" description="Helical" evidence="7">
    <location>
        <begin position="142"/>
        <end position="160"/>
    </location>
</feature>
<name>A0AAN8VNQ0_9MAGN</name>
<evidence type="ECO:0000313" key="8">
    <source>
        <dbReference type="EMBL" id="KAK6937400.1"/>
    </source>
</evidence>
<evidence type="ECO:0000256" key="6">
    <source>
        <dbReference type="SAM" id="MobiDB-lite"/>
    </source>
</evidence>
<keyword evidence="5 7" id="KW-0472">Membrane</keyword>
<evidence type="ECO:0000256" key="3">
    <source>
        <dbReference type="ARBA" id="ARBA00022692"/>
    </source>
</evidence>
<evidence type="ECO:0000313" key="9">
    <source>
        <dbReference type="Proteomes" id="UP001370490"/>
    </source>
</evidence>
<dbReference type="GO" id="GO:0016020">
    <property type="term" value="C:membrane"/>
    <property type="evidence" value="ECO:0007669"/>
    <property type="project" value="UniProtKB-SubCell"/>
</dbReference>
<feature type="transmembrane region" description="Helical" evidence="7">
    <location>
        <begin position="41"/>
        <end position="63"/>
    </location>
</feature>